<accession>A0AAE4A0Z1</accession>
<keyword evidence="3" id="KW-1185">Reference proteome</keyword>
<reference evidence="2 3" key="1">
    <citation type="submission" date="2023-07" db="EMBL/GenBank/DDBJ databases">
        <title>Sequencing the genomes of 1000 actinobacteria strains.</title>
        <authorList>
            <person name="Klenk H.-P."/>
        </authorList>
    </citation>
    <scope>NUCLEOTIDE SEQUENCE [LARGE SCALE GENOMIC DNA]</scope>
    <source>
        <strain evidence="2 3">DSM 44711</strain>
    </source>
</reference>
<organism evidence="2 3">
    <name type="scientific">Catenuloplanes niger</name>
    <dbReference type="NCBI Taxonomy" id="587534"/>
    <lineage>
        <taxon>Bacteria</taxon>
        <taxon>Bacillati</taxon>
        <taxon>Actinomycetota</taxon>
        <taxon>Actinomycetes</taxon>
        <taxon>Micromonosporales</taxon>
        <taxon>Micromonosporaceae</taxon>
        <taxon>Catenuloplanes</taxon>
    </lineage>
</organism>
<dbReference type="AlphaFoldDB" id="A0AAE4A0Z1"/>
<dbReference type="Proteomes" id="UP001183629">
    <property type="component" value="Unassembled WGS sequence"/>
</dbReference>
<name>A0AAE4A0Z1_9ACTN</name>
<proteinExistence type="predicted"/>
<sequence>MTSWLSAPYVREQVAGAYDHEYTVAGTPEWTYARRDVRLPEHGWKLHVSARAADLPDLAAVLVPYLLAGRHDFKLAAGTAALATMNSGWEHPATVGKAFTVYPEPEHVRELGRALAGLLRGRRTTRTRSA</sequence>
<dbReference type="RefSeq" id="WP_310424324.1">
    <property type="nucleotide sequence ID" value="NZ_JAVDYC010000001.1"/>
</dbReference>
<gene>
    <name evidence="2" type="ORF">J2S44_007475</name>
</gene>
<dbReference type="InterPro" id="IPR057929">
    <property type="entry name" value="RamC_N"/>
</dbReference>
<dbReference type="Pfam" id="PF25816">
    <property type="entry name" value="RamC_N"/>
    <property type="match status" value="1"/>
</dbReference>
<evidence type="ECO:0000313" key="3">
    <source>
        <dbReference type="Proteomes" id="UP001183629"/>
    </source>
</evidence>
<dbReference type="EMBL" id="JAVDYC010000001">
    <property type="protein sequence ID" value="MDR7327225.1"/>
    <property type="molecule type" value="Genomic_DNA"/>
</dbReference>
<evidence type="ECO:0000313" key="2">
    <source>
        <dbReference type="EMBL" id="MDR7327225.1"/>
    </source>
</evidence>
<feature type="domain" description="RamC N-terminal" evidence="1">
    <location>
        <begin position="15"/>
        <end position="124"/>
    </location>
</feature>
<evidence type="ECO:0000259" key="1">
    <source>
        <dbReference type="Pfam" id="PF25816"/>
    </source>
</evidence>
<protein>
    <recommendedName>
        <fullName evidence="1">RamC N-terminal domain-containing protein</fullName>
    </recommendedName>
</protein>
<comment type="caution">
    <text evidence="2">The sequence shown here is derived from an EMBL/GenBank/DDBJ whole genome shotgun (WGS) entry which is preliminary data.</text>
</comment>